<organism evidence="4 5">
    <name type="scientific">Ganoderma sinense ZZ0214-1</name>
    <dbReference type="NCBI Taxonomy" id="1077348"/>
    <lineage>
        <taxon>Eukaryota</taxon>
        <taxon>Fungi</taxon>
        <taxon>Dikarya</taxon>
        <taxon>Basidiomycota</taxon>
        <taxon>Agaricomycotina</taxon>
        <taxon>Agaricomycetes</taxon>
        <taxon>Polyporales</taxon>
        <taxon>Polyporaceae</taxon>
        <taxon>Ganoderma</taxon>
    </lineage>
</organism>
<evidence type="ECO:0000256" key="2">
    <source>
        <dbReference type="SAM" id="Phobius"/>
    </source>
</evidence>
<gene>
    <name evidence="4" type="ORF">GSI_06742</name>
</gene>
<feature type="signal peptide" evidence="3">
    <location>
        <begin position="1"/>
        <end position="21"/>
    </location>
</feature>
<dbReference type="EMBL" id="AYKW01000012">
    <property type="protein sequence ID" value="PIL32038.1"/>
    <property type="molecule type" value="Genomic_DNA"/>
</dbReference>
<name>A0A2G8SEN1_9APHY</name>
<feature type="region of interest" description="Disordered" evidence="1">
    <location>
        <begin position="232"/>
        <end position="260"/>
    </location>
</feature>
<feature type="region of interest" description="Disordered" evidence="1">
    <location>
        <begin position="176"/>
        <end position="197"/>
    </location>
</feature>
<evidence type="ECO:0000256" key="1">
    <source>
        <dbReference type="SAM" id="MobiDB-lite"/>
    </source>
</evidence>
<protein>
    <recommendedName>
        <fullName evidence="6">Transporter</fullName>
    </recommendedName>
</protein>
<keyword evidence="2" id="KW-1133">Transmembrane helix</keyword>
<evidence type="ECO:0000313" key="5">
    <source>
        <dbReference type="Proteomes" id="UP000230002"/>
    </source>
</evidence>
<dbReference type="Proteomes" id="UP000230002">
    <property type="component" value="Unassembled WGS sequence"/>
</dbReference>
<reference evidence="4 5" key="1">
    <citation type="journal article" date="2015" name="Sci. Rep.">
        <title>Chromosome-level genome map provides insights into diverse defense mechanisms in the medicinal fungus Ganoderma sinense.</title>
        <authorList>
            <person name="Zhu Y."/>
            <person name="Xu J."/>
            <person name="Sun C."/>
            <person name="Zhou S."/>
            <person name="Xu H."/>
            <person name="Nelson D.R."/>
            <person name="Qian J."/>
            <person name="Song J."/>
            <person name="Luo H."/>
            <person name="Xiang L."/>
            <person name="Li Y."/>
            <person name="Xu Z."/>
            <person name="Ji A."/>
            <person name="Wang L."/>
            <person name="Lu S."/>
            <person name="Hayward A."/>
            <person name="Sun W."/>
            <person name="Li X."/>
            <person name="Schwartz D.C."/>
            <person name="Wang Y."/>
            <person name="Chen S."/>
        </authorList>
    </citation>
    <scope>NUCLEOTIDE SEQUENCE [LARGE SCALE GENOMIC DNA]</scope>
    <source>
        <strain evidence="4 5">ZZ0214-1</strain>
    </source>
</reference>
<evidence type="ECO:0000256" key="3">
    <source>
        <dbReference type="SAM" id="SignalP"/>
    </source>
</evidence>
<keyword evidence="3" id="KW-0732">Signal</keyword>
<feature type="chain" id="PRO_5013641198" description="Transporter" evidence="3">
    <location>
        <begin position="22"/>
        <end position="260"/>
    </location>
</feature>
<keyword evidence="5" id="KW-1185">Reference proteome</keyword>
<feature type="transmembrane region" description="Helical" evidence="2">
    <location>
        <begin position="201"/>
        <end position="225"/>
    </location>
</feature>
<dbReference type="OrthoDB" id="2576311at2759"/>
<dbReference type="AlphaFoldDB" id="A0A2G8SEN1"/>
<evidence type="ECO:0000313" key="4">
    <source>
        <dbReference type="EMBL" id="PIL32038.1"/>
    </source>
</evidence>
<accession>A0A2G8SEN1</accession>
<evidence type="ECO:0008006" key="6">
    <source>
        <dbReference type="Google" id="ProtNLM"/>
    </source>
</evidence>
<keyword evidence="2" id="KW-0812">Transmembrane</keyword>
<proteinExistence type="predicted"/>
<keyword evidence="2" id="KW-0472">Membrane</keyword>
<sequence>MFAPKVLALVAALGAATVAHAADTALCGAHGISLKATNGLSPCEIASLMVGKGTMPKDSPFPDLESQNLTQYPIPTVKEADELHCNMIFYNLVSGCSACQLTTNTWASWDDWTSHCRSQTNVAYIASIMPYNTPLPSWTFTDAIVTGGTFNSTAAEALAQNLFDVPDTIFNVKNSTTTSGTTASTSSVSTSSTSSSVNTGAIAGGTIGGFVAGGILGALVAFLAARKKTAQGTDDGRHSINSQDTRDTVMEEKARVSGMA</sequence>
<feature type="compositionally biased region" description="Basic and acidic residues" evidence="1">
    <location>
        <begin position="234"/>
        <end position="260"/>
    </location>
</feature>
<comment type="caution">
    <text evidence="4">The sequence shown here is derived from an EMBL/GenBank/DDBJ whole genome shotgun (WGS) entry which is preliminary data.</text>
</comment>